<evidence type="ECO:0000313" key="1">
    <source>
        <dbReference type="EMBL" id="GAC41911.1"/>
    </source>
</evidence>
<sequence>MLTPRNADGLTIGDVEVQTDADRPSLTYNIDFDTGRIRGVADGLDAVKQAIHMVLQTERFAHTIFSWGYGTEMGQVVGKSEPVLQSEIKRIITEALTADERITDVKDFTFKLVDKRTAAVSFTAVSVFGDIPFSREVNT</sequence>
<dbReference type="InterPro" id="IPR020288">
    <property type="entry name" value="Sheath_initiator"/>
</dbReference>
<evidence type="ECO:0008006" key="3">
    <source>
        <dbReference type="Google" id="ProtNLM"/>
    </source>
</evidence>
<name>M9LNG8_PAEPP</name>
<dbReference type="OrthoDB" id="89089at2"/>
<evidence type="ECO:0000313" key="2">
    <source>
        <dbReference type="Proteomes" id="UP000029453"/>
    </source>
</evidence>
<organism evidence="1 2">
    <name type="scientific">Paenibacillus popilliae ATCC 14706</name>
    <dbReference type="NCBI Taxonomy" id="1212764"/>
    <lineage>
        <taxon>Bacteria</taxon>
        <taxon>Bacillati</taxon>
        <taxon>Bacillota</taxon>
        <taxon>Bacilli</taxon>
        <taxon>Bacillales</taxon>
        <taxon>Paenibacillaceae</taxon>
        <taxon>Paenibacillus</taxon>
    </lineage>
</organism>
<dbReference type="AlphaFoldDB" id="M9LNG8"/>
<comment type="caution">
    <text evidence="1">The sequence shown here is derived from an EMBL/GenBank/DDBJ whole genome shotgun (WGS) entry which is preliminary data.</text>
</comment>
<protein>
    <recommendedName>
        <fullName evidence="3">DUF2634 domain-containing protein</fullName>
    </recommendedName>
</protein>
<dbReference type="Gene3D" id="3.10.450.40">
    <property type="match status" value="1"/>
</dbReference>
<proteinExistence type="predicted"/>
<dbReference type="SUPFAM" id="SSF160719">
    <property type="entry name" value="gpW/gp25-like"/>
    <property type="match status" value="1"/>
</dbReference>
<accession>M9LNG8</accession>
<reference evidence="1 2" key="1">
    <citation type="submission" date="2012-10" db="EMBL/GenBank/DDBJ databases">
        <title>Draft Genome Sequence of Paenibacillus popilliae ATCC 14706T.</title>
        <authorList>
            <person name="Iiyama K."/>
            <person name="Mori K."/>
            <person name="Mon H."/>
            <person name="Chieda Y."/>
            <person name="Lee J.M."/>
            <person name="Kusakabe T."/>
            <person name="Tashiro K."/>
            <person name="Asano S."/>
            <person name="Yasunaga-Aoki C."/>
            <person name="Shimizu S."/>
        </authorList>
    </citation>
    <scope>NUCLEOTIDE SEQUENCE [LARGE SCALE GENOMIC DNA]</scope>
    <source>
        <strain evidence="1 2">ATCC 14706</strain>
    </source>
</reference>
<dbReference type="EMBL" id="BALG01000054">
    <property type="protein sequence ID" value="GAC41911.1"/>
    <property type="molecule type" value="Genomic_DNA"/>
</dbReference>
<dbReference type="Proteomes" id="UP000029453">
    <property type="component" value="Unassembled WGS sequence"/>
</dbReference>
<gene>
    <name evidence="1" type="ORF">PPOP_1268</name>
</gene>
<keyword evidence="2" id="KW-1185">Reference proteome</keyword>
<dbReference type="Pfam" id="PF10934">
    <property type="entry name" value="Sheath_initiator"/>
    <property type="match status" value="1"/>
</dbReference>
<dbReference type="RefSeq" id="WP_006285286.1">
    <property type="nucleotide sequence ID" value="NZ_BALG01000054.1"/>
</dbReference>